<sequence>KPKYHLLCHTAMWIECFGALENCHVEDEERMNAVIRSNLEHSNRQAPSKDLAYHLAVASGLLFVAEGDVWVDPTTKQLSKA</sequence>
<dbReference type="AlphaFoldDB" id="A0A3N4IV71"/>
<reference evidence="1 2" key="1">
    <citation type="journal article" date="2018" name="Nat. Ecol. Evol.">
        <title>Pezizomycetes genomes reveal the molecular basis of ectomycorrhizal truffle lifestyle.</title>
        <authorList>
            <person name="Murat C."/>
            <person name="Payen T."/>
            <person name="Noel B."/>
            <person name="Kuo A."/>
            <person name="Morin E."/>
            <person name="Chen J."/>
            <person name="Kohler A."/>
            <person name="Krizsan K."/>
            <person name="Balestrini R."/>
            <person name="Da Silva C."/>
            <person name="Montanini B."/>
            <person name="Hainaut M."/>
            <person name="Levati E."/>
            <person name="Barry K.W."/>
            <person name="Belfiori B."/>
            <person name="Cichocki N."/>
            <person name="Clum A."/>
            <person name="Dockter R.B."/>
            <person name="Fauchery L."/>
            <person name="Guy J."/>
            <person name="Iotti M."/>
            <person name="Le Tacon F."/>
            <person name="Lindquist E.A."/>
            <person name="Lipzen A."/>
            <person name="Malagnac F."/>
            <person name="Mello A."/>
            <person name="Molinier V."/>
            <person name="Miyauchi S."/>
            <person name="Poulain J."/>
            <person name="Riccioni C."/>
            <person name="Rubini A."/>
            <person name="Sitrit Y."/>
            <person name="Splivallo R."/>
            <person name="Traeger S."/>
            <person name="Wang M."/>
            <person name="Zifcakova L."/>
            <person name="Wipf D."/>
            <person name="Zambonelli A."/>
            <person name="Paolocci F."/>
            <person name="Nowrousian M."/>
            <person name="Ottonello S."/>
            <person name="Baldrian P."/>
            <person name="Spatafora J.W."/>
            <person name="Henrissat B."/>
            <person name="Nagy L.G."/>
            <person name="Aury J.M."/>
            <person name="Wincker P."/>
            <person name="Grigoriev I.V."/>
            <person name="Bonfante P."/>
            <person name="Martin F.M."/>
        </authorList>
    </citation>
    <scope>NUCLEOTIDE SEQUENCE [LARGE SCALE GENOMIC DNA]</scope>
    <source>
        <strain evidence="1 2">120613-1</strain>
    </source>
</reference>
<feature type="non-terminal residue" evidence="1">
    <location>
        <position position="81"/>
    </location>
</feature>
<evidence type="ECO:0000313" key="2">
    <source>
        <dbReference type="Proteomes" id="UP000276215"/>
    </source>
</evidence>
<evidence type="ECO:0000313" key="1">
    <source>
        <dbReference type="EMBL" id="RPA90102.1"/>
    </source>
</evidence>
<dbReference type="EMBL" id="ML120541">
    <property type="protein sequence ID" value="RPA90102.1"/>
    <property type="molecule type" value="Genomic_DNA"/>
</dbReference>
<keyword evidence="2" id="KW-1185">Reference proteome</keyword>
<protein>
    <submittedName>
        <fullName evidence="1">Uncharacterized protein</fullName>
    </submittedName>
</protein>
<organism evidence="1 2">
    <name type="scientific">Choiromyces venosus 120613-1</name>
    <dbReference type="NCBI Taxonomy" id="1336337"/>
    <lineage>
        <taxon>Eukaryota</taxon>
        <taxon>Fungi</taxon>
        <taxon>Dikarya</taxon>
        <taxon>Ascomycota</taxon>
        <taxon>Pezizomycotina</taxon>
        <taxon>Pezizomycetes</taxon>
        <taxon>Pezizales</taxon>
        <taxon>Tuberaceae</taxon>
        <taxon>Choiromyces</taxon>
    </lineage>
</organism>
<dbReference type="OrthoDB" id="2506088at2759"/>
<proteinExistence type="predicted"/>
<dbReference type="Proteomes" id="UP000276215">
    <property type="component" value="Unassembled WGS sequence"/>
</dbReference>
<name>A0A3N4IV71_9PEZI</name>
<accession>A0A3N4IV71</accession>
<feature type="non-terminal residue" evidence="1">
    <location>
        <position position="1"/>
    </location>
</feature>
<gene>
    <name evidence="1" type="ORF">L873DRAFT_1609602</name>
</gene>